<dbReference type="NCBIfam" id="TIGR01167">
    <property type="entry name" value="LPXTG_anchor"/>
    <property type="match status" value="1"/>
</dbReference>
<evidence type="ECO:0000256" key="2">
    <source>
        <dbReference type="SAM" id="Phobius"/>
    </source>
</evidence>
<evidence type="ECO:0000313" key="5">
    <source>
        <dbReference type="Proteomes" id="UP000673375"/>
    </source>
</evidence>
<name>A0ABS4CKI1_9ENTE</name>
<feature type="signal peptide" evidence="3">
    <location>
        <begin position="1"/>
        <end position="19"/>
    </location>
</feature>
<accession>A0ABS4CKI1</accession>
<reference evidence="4 5" key="1">
    <citation type="submission" date="2020-12" db="EMBL/GenBank/DDBJ databases">
        <title>Vagococcus allomyrinae sp. nov. and Enterococcus lavae sp. nov., isolated from the larvae of Allomyrina dichotoma.</title>
        <authorList>
            <person name="Lee S.D."/>
        </authorList>
    </citation>
    <scope>NUCLEOTIDE SEQUENCE [LARGE SCALE GENOMIC DNA]</scope>
    <source>
        <strain evidence="4 5">BWM-S5</strain>
    </source>
</reference>
<gene>
    <name evidence="4" type="ORF">I6N96_11925</name>
</gene>
<evidence type="ECO:0000256" key="3">
    <source>
        <dbReference type="SAM" id="SignalP"/>
    </source>
</evidence>
<evidence type="ECO:0000313" key="4">
    <source>
        <dbReference type="EMBL" id="MBP1046978.1"/>
    </source>
</evidence>
<sequence length="115" mass="12364">MKRSIKFLLLLSMVCISFFAPINELNAEASPNSRTTITFDGWGDAPKPEPGEKGPQGSGTVAPPEEKSSGSFLKTGETINTSLSILGIVNVLSSVFLFWAIRRYQKTARAGGEAE</sequence>
<protein>
    <submittedName>
        <fullName evidence="4">LPXTG cell wall anchor domain-containing protein</fullName>
    </submittedName>
</protein>
<keyword evidence="2" id="KW-0472">Membrane</keyword>
<evidence type="ECO:0000256" key="1">
    <source>
        <dbReference type="SAM" id="MobiDB-lite"/>
    </source>
</evidence>
<organism evidence="4 5">
    <name type="scientific">Enterococcus larvae</name>
    <dbReference type="NCBI Taxonomy" id="2794352"/>
    <lineage>
        <taxon>Bacteria</taxon>
        <taxon>Bacillati</taxon>
        <taxon>Bacillota</taxon>
        <taxon>Bacilli</taxon>
        <taxon>Lactobacillales</taxon>
        <taxon>Enterococcaceae</taxon>
        <taxon>Enterococcus</taxon>
    </lineage>
</organism>
<keyword evidence="2" id="KW-0812">Transmembrane</keyword>
<keyword evidence="5" id="KW-1185">Reference proteome</keyword>
<feature type="chain" id="PRO_5046071357" evidence="3">
    <location>
        <begin position="20"/>
        <end position="115"/>
    </location>
</feature>
<proteinExistence type="predicted"/>
<dbReference type="EMBL" id="JAEDXU010000006">
    <property type="protein sequence ID" value="MBP1046978.1"/>
    <property type="molecule type" value="Genomic_DNA"/>
</dbReference>
<keyword evidence="2" id="KW-1133">Transmembrane helix</keyword>
<feature type="region of interest" description="Disordered" evidence="1">
    <location>
        <begin position="36"/>
        <end position="73"/>
    </location>
</feature>
<dbReference type="RefSeq" id="WP_209557771.1">
    <property type="nucleotide sequence ID" value="NZ_JAEDXU010000006.1"/>
</dbReference>
<keyword evidence="3" id="KW-0732">Signal</keyword>
<comment type="caution">
    <text evidence="4">The sequence shown here is derived from an EMBL/GenBank/DDBJ whole genome shotgun (WGS) entry which is preliminary data.</text>
</comment>
<dbReference type="Proteomes" id="UP000673375">
    <property type="component" value="Unassembled WGS sequence"/>
</dbReference>
<feature type="transmembrane region" description="Helical" evidence="2">
    <location>
        <begin position="79"/>
        <end position="101"/>
    </location>
</feature>